<gene>
    <name evidence="3" type="ORF">EV695_1342</name>
</gene>
<accession>A0A4R1F2V0</accession>
<feature type="chain" id="PRO_5020378596" description="Lipoprotein" evidence="2">
    <location>
        <begin position="23"/>
        <end position="189"/>
    </location>
</feature>
<dbReference type="Proteomes" id="UP000294887">
    <property type="component" value="Unassembled WGS sequence"/>
</dbReference>
<reference evidence="3 4" key="1">
    <citation type="submission" date="2019-03" db="EMBL/GenBank/DDBJ databases">
        <title>Genomic Encyclopedia of Type Strains, Phase IV (KMG-IV): sequencing the most valuable type-strain genomes for metagenomic binning, comparative biology and taxonomic classification.</title>
        <authorList>
            <person name="Goeker M."/>
        </authorList>
    </citation>
    <scope>NUCLEOTIDE SEQUENCE [LARGE SCALE GENOMIC DNA]</scope>
    <source>
        <strain evidence="3 4">DSM 24830</strain>
    </source>
</reference>
<evidence type="ECO:0008006" key="5">
    <source>
        <dbReference type="Google" id="ProtNLM"/>
    </source>
</evidence>
<feature type="signal peptide" evidence="2">
    <location>
        <begin position="1"/>
        <end position="22"/>
    </location>
</feature>
<proteinExistence type="predicted"/>
<protein>
    <recommendedName>
        <fullName evidence="5">Lipoprotein</fullName>
    </recommendedName>
</protein>
<keyword evidence="4" id="KW-1185">Reference proteome</keyword>
<sequence>MKLSKIGTFTATTLICSTVLLAGCDQTKSATADLDRVLGVASDSMTKFEGTEDVNKDNVMEKFSSTYQSNLNSAQPPLLPGTIGVTPAKDGSLLSFEDKNNNNIQDEGEPDLFKLEVDSENNRLVASSQEEVRESGFSGTGLLMGMLIGNMLSRQRATGANPAAKRATPRKAAPSAKSRAGSGSHSRGK</sequence>
<feature type="compositionally biased region" description="Low complexity" evidence="1">
    <location>
        <begin position="160"/>
        <end position="178"/>
    </location>
</feature>
<dbReference type="EMBL" id="SMFQ01000003">
    <property type="protein sequence ID" value="TCJ86844.1"/>
    <property type="molecule type" value="Genomic_DNA"/>
</dbReference>
<evidence type="ECO:0000256" key="2">
    <source>
        <dbReference type="SAM" id="SignalP"/>
    </source>
</evidence>
<comment type="caution">
    <text evidence="3">The sequence shown here is derived from an EMBL/GenBank/DDBJ whole genome shotgun (WGS) entry which is preliminary data.</text>
</comment>
<dbReference type="AlphaFoldDB" id="A0A4R1F2V0"/>
<feature type="region of interest" description="Disordered" evidence="1">
    <location>
        <begin position="156"/>
        <end position="189"/>
    </location>
</feature>
<organism evidence="3 4">
    <name type="scientific">Cocleimonas flava</name>
    <dbReference type="NCBI Taxonomy" id="634765"/>
    <lineage>
        <taxon>Bacteria</taxon>
        <taxon>Pseudomonadati</taxon>
        <taxon>Pseudomonadota</taxon>
        <taxon>Gammaproteobacteria</taxon>
        <taxon>Thiotrichales</taxon>
        <taxon>Thiotrichaceae</taxon>
        <taxon>Cocleimonas</taxon>
    </lineage>
</organism>
<dbReference type="RefSeq" id="WP_131905175.1">
    <property type="nucleotide sequence ID" value="NZ_BAAAFU010000004.1"/>
</dbReference>
<dbReference type="OrthoDB" id="7847063at2"/>
<keyword evidence="2" id="KW-0732">Signal</keyword>
<evidence type="ECO:0000256" key="1">
    <source>
        <dbReference type="SAM" id="MobiDB-lite"/>
    </source>
</evidence>
<evidence type="ECO:0000313" key="4">
    <source>
        <dbReference type="Proteomes" id="UP000294887"/>
    </source>
</evidence>
<evidence type="ECO:0000313" key="3">
    <source>
        <dbReference type="EMBL" id="TCJ86844.1"/>
    </source>
</evidence>
<name>A0A4R1F2V0_9GAMM</name>
<dbReference type="PROSITE" id="PS51257">
    <property type="entry name" value="PROKAR_LIPOPROTEIN"/>
    <property type="match status" value="1"/>
</dbReference>